<accession>A0A0F6SJM5</accession>
<name>A0A0F6SJM5_9CAUD</name>
<dbReference type="EMBL" id="KR080197">
    <property type="protein sequence ID" value="AKF14477.1"/>
    <property type="molecule type" value="Genomic_DNA"/>
</dbReference>
<evidence type="ECO:0000313" key="2">
    <source>
        <dbReference type="Proteomes" id="UP000203806"/>
    </source>
</evidence>
<keyword evidence="2" id="KW-1185">Reference proteome</keyword>
<proteinExistence type="predicted"/>
<protein>
    <submittedName>
        <fullName evidence="1">Uncharacterized protein</fullName>
    </submittedName>
</protein>
<dbReference type="OrthoDB" id="39309at10239"/>
<sequence>MKIDLSDAARERIDDLIRAIDANTAALERANDQRDFEQNGPRG</sequence>
<dbReference type="KEGG" id="vg:26630822"/>
<dbReference type="RefSeq" id="YP_009204231.1">
    <property type="nucleotide sequence ID" value="NC_028861.1"/>
</dbReference>
<gene>
    <name evidence="1" type="primary">40</name>
    <name evidence="1" type="ORF">SEA_FLAGSTAFF_40</name>
</gene>
<organism evidence="1 2">
    <name type="scientific">Mycobacterium phage FlagStaff</name>
    <dbReference type="NCBI Taxonomy" id="1647304"/>
    <lineage>
        <taxon>Viruses</taxon>
        <taxon>Duplodnaviria</taxon>
        <taxon>Heunggongvirae</taxon>
        <taxon>Uroviricota</taxon>
        <taxon>Caudoviricetes</taxon>
        <taxon>Gclasvirinae</taxon>
        <taxon>Avocadovirus</taxon>
        <taxon>Avocadovirus flagstaff</taxon>
    </lineage>
</organism>
<dbReference type="GeneID" id="26630822"/>
<evidence type="ECO:0000313" key="1">
    <source>
        <dbReference type="EMBL" id="AKF14477.1"/>
    </source>
</evidence>
<dbReference type="Proteomes" id="UP000203806">
    <property type="component" value="Segment"/>
</dbReference>
<reference evidence="1 2" key="1">
    <citation type="journal article" date="2015" name="Genome Announc.">
        <title>Genome Sequences of Cluster G Mycobacteriophages Cambiare, FlagStaff, and MOOREtheMARYer.</title>
        <authorList>
            <person name="Pope W.H."/>
            <person name="Augustine D.A."/>
            <person name="Carroll D.C."/>
            <person name="Duncan J.C."/>
            <person name="Harwi K.M."/>
            <person name="Howry R."/>
            <person name="Jagessar B."/>
            <person name="Lum B.A."/>
            <person name="Meinert J.W."/>
            <person name="Migliozzi J.S."/>
            <person name="Milliken K.A."/>
            <person name="Mitchell C.J."/>
            <person name="Nalatwad A.S."/>
            <person name="Orlandini K.C."/>
            <person name="Rhein M.J."/>
            <person name="Saravanan V."/>
            <person name="Seese B.A."/>
            <person name="Schiebel J.G."/>
            <person name="Thomas K.B."/>
            <person name="Adkins N.L."/>
            <person name="Cohen K.L."/>
            <person name="Iyengar V.B."/>
            <person name="Kim H."/>
            <person name="Kramer Z.J."/>
            <person name="Montgomery M.T."/>
            <person name="Schafer C.E."/>
            <person name="Wilkes K.E."/>
            <person name="Grubb S.R."/>
            <person name="Warner M.H."/>
            <person name="Bowman C.A."/>
            <person name="Russell D.A."/>
            <person name="Hatfull G.F."/>
        </authorList>
    </citation>
    <scope>NUCLEOTIDE SEQUENCE [LARGE SCALE GENOMIC DNA]</scope>
</reference>